<evidence type="ECO:0000313" key="2">
    <source>
        <dbReference type="Proteomes" id="UP000282926"/>
    </source>
</evidence>
<dbReference type="Gene3D" id="3.30.70.1210">
    <property type="entry name" value="Crispr-associated protein, domain 2"/>
    <property type="match status" value="1"/>
</dbReference>
<proteinExistence type="predicted"/>
<dbReference type="Pfam" id="PF08798">
    <property type="entry name" value="CRISPR_assoc"/>
    <property type="match status" value="1"/>
</dbReference>
<dbReference type="SMART" id="SM01101">
    <property type="entry name" value="CRISPR_assoc"/>
    <property type="match status" value="1"/>
</dbReference>
<sequence>MFFSRAVVDLRQAHRVGLSVAGDSDYQGHQLVWSLFRDHAERERDFVYRWDTASQAPVIYVVSEREPQDREGVFELLTKDFRPSLEKGQRLAFSVRINPVVKRRDENNKRVVHDVVMNAKKAIKDAGEWSSREFTLLDLARDEGIKWLTSTSETDGKTLKSRAEKGGFEVKASSVGAENYVRRTFKKPRNGRGVTFATLDLHGELVVNDPEAFKHVLFEGIGPTKAYGCGLMMVRPVI</sequence>
<accession>A0ABY0CTX3</accession>
<protein>
    <submittedName>
        <fullName evidence="1">Type I-E CRISPR-associated protein Cas6/Cse3/CasE</fullName>
    </submittedName>
</protein>
<gene>
    <name evidence="1" type="primary">cas6e</name>
    <name evidence="1" type="ORF">EA187_08090</name>
</gene>
<dbReference type="NCBIfam" id="TIGR01907">
    <property type="entry name" value="casE_Cse3"/>
    <property type="match status" value="1"/>
</dbReference>
<dbReference type="RefSeq" id="WP_127779918.1">
    <property type="nucleotide sequence ID" value="NZ_SADD01000003.1"/>
</dbReference>
<dbReference type="InterPro" id="IPR010179">
    <property type="entry name" value="CRISPR-assoc_prot_Cse3"/>
</dbReference>
<reference evidence="1 2" key="1">
    <citation type="submission" date="2019-01" db="EMBL/GenBank/DDBJ databases">
        <title>Lujinxingia litoralis gen. nov., sp. nov. and Lujinxingia sediminis gen. nov., sp. nov., new members in the order Bradymonadales, isolated from coastal sediment.</title>
        <authorList>
            <person name="Li C.-M."/>
        </authorList>
    </citation>
    <scope>NUCLEOTIDE SEQUENCE [LARGE SCALE GENOMIC DNA]</scope>
    <source>
        <strain evidence="1 2">SEH01</strain>
    </source>
</reference>
<evidence type="ECO:0000313" key="1">
    <source>
        <dbReference type="EMBL" id="RVU45717.1"/>
    </source>
</evidence>
<organism evidence="1 2">
    <name type="scientific">Lujinxingia sediminis</name>
    <dbReference type="NCBI Taxonomy" id="2480984"/>
    <lineage>
        <taxon>Bacteria</taxon>
        <taxon>Deltaproteobacteria</taxon>
        <taxon>Bradymonadales</taxon>
        <taxon>Lujinxingiaceae</taxon>
        <taxon>Lujinxingia</taxon>
    </lineage>
</organism>
<name>A0ABY0CTX3_9DELT</name>
<dbReference type="Gene3D" id="3.30.70.1200">
    <property type="entry name" value="Crispr-associated protein, domain 1"/>
    <property type="match status" value="1"/>
</dbReference>
<dbReference type="CDD" id="cd09727">
    <property type="entry name" value="Cas6_I-E"/>
    <property type="match status" value="1"/>
</dbReference>
<dbReference type="EMBL" id="SADD01000003">
    <property type="protein sequence ID" value="RVU45717.1"/>
    <property type="molecule type" value="Genomic_DNA"/>
</dbReference>
<dbReference type="Proteomes" id="UP000282926">
    <property type="component" value="Unassembled WGS sequence"/>
</dbReference>
<dbReference type="SUPFAM" id="SSF117987">
    <property type="entry name" value="CRISPR-associated protein"/>
    <property type="match status" value="2"/>
</dbReference>
<comment type="caution">
    <text evidence="1">The sequence shown here is derived from an EMBL/GenBank/DDBJ whole genome shotgun (WGS) entry which is preliminary data.</text>
</comment>
<keyword evidence="2" id="KW-1185">Reference proteome</keyword>